<accession>A0A1Q8SV07</accession>
<keyword evidence="2" id="KW-1185">Reference proteome</keyword>
<evidence type="ECO:0000313" key="2">
    <source>
        <dbReference type="Proteomes" id="UP000186878"/>
    </source>
</evidence>
<dbReference type="AlphaFoldDB" id="A0A1Q8SV07"/>
<dbReference type="STRING" id="404433.BTW07_04450"/>
<sequence>MAEVNKTRYQDLQRRFQIRESKRESYWGDLDKMAFSIRSEFEAFLGLDKRAAWVNRSEGEHTPYVDIGRWSDAYDPEFERVPIGAGFPGEDEALTFVIRLWLEAPNNPSYRGSLDMTFSLEKSQDTHFVSIYDGKAGKGGLNFDKNRPVKSFAFAWDDEGRTILTDAMHDIVMERLKLSDRIDSEPYEELAED</sequence>
<dbReference type="RefSeq" id="WP_075568969.1">
    <property type="nucleotide sequence ID" value="NZ_MSDO01000004.1"/>
</dbReference>
<evidence type="ECO:0000313" key="1">
    <source>
        <dbReference type="EMBL" id="OLO05285.1"/>
    </source>
</evidence>
<organism evidence="1 2">
    <name type="scientific">Salinicola socius</name>
    <dbReference type="NCBI Taxonomy" id="404433"/>
    <lineage>
        <taxon>Bacteria</taxon>
        <taxon>Pseudomonadati</taxon>
        <taxon>Pseudomonadota</taxon>
        <taxon>Gammaproteobacteria</taxon>
        <taxon>Oceanospirillales</taxon>
        <taxon>Halomonadaceae</taxon>
        <taxon>Salinicola</taxon>
    </lineage>
</organism>
<comment type="caution">
    <text evidence="1">The sequence shown here is derived from an EMBL/GenBank/DDBJ whole genome shotgun (WGS) entry which is preliminary data.</text>
</comment>
<reference evidence="1 2" key="1">
    <citation type="submission" date="2016-12" db="EMBL/GenBank/DDBJ databases">
        <title>Draft genome sequences of strains Salinicola socius SMB35, Salinicola sp. MH3R3-1 and Chromohalobacter sp. SMB17 from the Verkhnekamsk potash mining region of Russia.</title>
        <authorList>
            <person name="Mavrodi D.V."/>
            <person name="Olsson B.E."/>
            <person name="Korsakova E.S."/>
            <person name="Pyankova A."/>
            <person name="Mavrodi O.V."/>
            <person name="Plotnikova E.G."/>
        </authorList>
    </citation>
    <scope>NUCLEOTIDE SEQUENCE [LARGE SCALE GENOMIC DNA]</scope>
    <source>
        <strain evidence="1 2">SMB35</strain>
    </source>
</reference>
<dbReference type="Proteomes" id="UP000186878">
    <property type="component" value="Unassembled WGS sequence"/>
</dbReference>
<protein>
    <submittedName>
        <fullName evidence="1">Uncharacterized protein</fullName>
    </submittedName>
</protein>
<dbReference type="EMBL" id="MSDO01000004">
    <property type="protein sequence ID" value="OLO05285.1"/>
    <property type="molecule type" value="Genomic_DNA"/>
</dbReference>
<proteinExistence type="predicted"/>
<gene>
    <name evidence="1" type="ORF">BTW07_04450</name>
</gene>
<name>A0A1Q8SV07_9GAMM</name>